<evidence type="ECO:0000256" key="1">
    <source>
        <dbReference type="ARBA" id="ARBA00004184"/>
    </source>
</evidence>
<keyword evidence="2" id="KW-0813">Transport</keyword>
<feature type="region of interest" description="Disordered" evidence="9">
    <location>
        <begin position="302"/>
        <end position="366"/>
    </location>
</feature>
<dbReference type="SMART" id="SM00320">
    <property type="entry name" value="WD40"/>
    <property type="match status" value="2"/>
</dbReference>
<keyword evidence="4" id="KW-0853">WD repeat</keyword>
<dbReference type="Gene3D" id="2.130.10.10">
    <property type="entry name" value="YVTN repeat-like/Quinoprotein amine dehydrogenase"/>
    <property type="match status" value="1"/>
</dbReference>
<protein>
    <recommendedName>
        <fullName evidence="12">Autophagy-related protein 18</fullName>
    </recommendedName>
</protein>
<feature type="compositionally biased region" description="Acidic residues" evidence="9">
    <location>
        <begin position="319"/>
        <end position="334"/>
    </location>
</feature>
<dbReference type="STRING" id="669874.A0A1E4TXS0"/>
<evidence type="ECO:0008006" key="12">
    <source>
        <dbReference type="Google" id="ProtNLM"/>
    </source>
</evidence>
<dbReference type="InterPro" id="IPR001680">
    <property type="entry name" value="WD40_rpt"/>
</dbReference>
<dbReference type="GO" id="GO:0005774">
    <property type="term" value="C:vacuolar membrane"/>
    <property type="evidence" value="ECO:0007669"/>
    <property type="project" value="UniProtKB-SubCell"/>
</dbReference>
<name>A0A1E4TXS0_PACTA</name>
<evidence type="ECO:0000313" key="11">
    <source>
        <dbReference type="Proteomes" id="UP000094236"/>
    </source>
</evidence>
<feature type="region of interest" description="Disordered" evidence="9">
    <location>
        <begin position="436"/>
        <end position="487"/>
    </location>
</feature>
<organism evidence="10 11">
    <name type="scientific">Pachysolen tannophilus NRRL Y-2460</name>
    <dbReference type="NCBI Taxonomy" id="669874"/>
    <lineage>
        <taxon>Eukaryota</taxon>
        <taxon>Fungi</taxon>
        <taxon>Dikarya</taxon>
        <taxon>Ascomycota</taxon>
        <taxon>Saccharomycotina</taxon>
        <taxon>Pichiomycetes</taxon>
        <taxon>Pachysolenaceae</taxon>
        <taxon>Pachysolen</taxon>
    </lineage>
</organism>
<comment type="similarity">
    <text evidence="7">Belongs to the WD repeat PROPPIN family.</text>
</comment>
<feature type="region of interest" description="Disordered" evidence="9">
    <location>
        <begin position="166"/>
        <end position="195"/>
    </location>
</feature>
<evidence type="ECO:0000313" key="10">
    <source>
        <dbReference type="EMBL" id="ODV96537.1"/>
    </source>
</evidence>
<feature type="compositionally biased region" description="Low complexity" evidence="9">
    <location>
        <begin position="448"/>
        <end position="461"/>
    </location>
</feature>
<dbReference type="EMBL" id="KV454012">
    <property type="protein sequence ID" value="ODV96537.1"/>
    <property type="molecule type" value="Genomic_DNA"/>
</dbReference>
<dbReference type="InterPro" id="IPR015943">
    <property type="entry name" value="WD40/YVTN_repeat-like_dom_sf"/>
</dbReference>
<evidence type="ECO:0000256" key="7">
    <source>
        <dbReference type="ARBA" id="ARBA00025740"/>
    </source>
</evidence>
<dbReference type="PANTHER" id="PTHR11227">
    <property type="entry name" value="WD-REPEAT PROTEIN INTERACTING WITH PHOSPHOINOSIDES WIPI -RELATED"/>
    <property type="match status" value="1"/>
</dbReference>
<evidence type="ECO:0000256" key="6">
    <source>
        <dbReference type="ARBA" id="ARBA00022927"/>
    </source>
</evidence>
<feature type="compositionally biased region" description="Polar residues" evidence="9">
    <location>
        <begin position="178"/>
        <end position="195"/>
    </location>
</feature>
<keyword evidence="5" id="KW-0677">Repeat</keyword>
<feature type="compositionally biased region" description="Polar residues" evidence="9">
    <location>
        <begin position="303"/>
        <end position="318"/>
    </location>
</feature>
<dbReference type="InterPro" id="IPR036322">
    <property type="entry name" value="WD40_repeat_dom_sf"/>
</dbReference>
<sequence>MDNNPIKTVTFNQDFSCLAIGTSTNYKVYNCDPFGECFIKSDDGGASIVEMLFATSLIAIVGLGDKPSTSIRRLKIINTKRKTIICELTFPTSILSVKLNRRRLIVVLFDQIYIYDVSCMKLLHTIETVPNKQAIVSLSSSDNSILCFPSSSLSIANTHVYGNESPSDLSSSHSNSNIDAFNSDTNNSGNSNHGKNTNQITGSIVVFDALNIQPVNVIQAHKASLAAIALSKDGRLVATASSKGTIIRVFNCFTGKKLHEFRRGSYGTSIHSLNFNSDSSLLCSSSGTETIHIFKLTDEDNNNNKQLFKMGNSQVSTNSDEERDEGTNNEEDEAGGNNSEVAGGDNDEEREERVLPQESQISESESQELLNILNSKNIKDGKHNGRRSSSISEYLWSKSSNITKNVKGQLNNYLPTKVQSMLEPKRDFAFIKLPHHHYNNNNHHHQHNLQQQQQQQQQQLQGGTNGNPDDTGSGSSSPIVGSNGNIIESGTNHLNTNYKTVVGINSNNSYVMVADSLGNFYVYNIPFERGGECVLIKQYSFKYD</sequence>
<evidence type="ECO:0000256" key="3">
    <source>
        <dbReference type="ARBA" id="ARBA00022554"/>
    </source>
</evidence>
<comment type="subcellular location">
    <subcellularLocation>
        <location evidence="1">Endomembrane system</location>
        <topology evidence="1">Peripheral membrane protein</topology>
    </subcellularLocation>
    <subcellularLocation>
        <location evidence="8">Vacuole membrane</location>
    </subcellularLocation>
</comment>
<dbReference type="InterPro" id="IPR048720">
    <property type="entry name" value="PROPPIN"/>
</dbReference>
<keyword evidence="3" id="KW-0926">Vacuole</keyword>
<dbReference type="AlphaFoldDB" id="A0A1E4TXS0"/>
<keyword evidence="6" id="KW-0653">Protein transport</keyword>
<dbReference type="GO" id="GO:0012505">
    <property type="term" value="C:endomembrane system"/>
    <property type="evidence" value="ECO:0007669"/>
    <property type="project" value="UniProtKB-SubCell"/>
</dbReference>
<dbReference type="SUPFAM" id="SSF50978">
    <property type="entry name" value="WD40 repeat-like"/>
    <property type="match status" value="1"/>
</dbReference>
<feature type="compositionally biased region" description="Basic residues" evidence="9">
    <location>
        <begin position="436"/>
        <end position="447"/>
    </location>
</feature>
<dbReference type="OrthoDB" id="1667587at2759"/>
<accession>A0A1E4TXS0</accession>
<evidence type="ECO:0000256" key="8">
    <source>
        <dbReference type="ARBA" id="ARBA00037813"/>
    </source>
</evidence>
<evidence type="ECO:0000256" key="2">
    <source>
        <dbReference type="ARBA" id="ARBA00022448"/>
    </source>
</evidence>
<feature type="compositionally biased region" description="Polar residues" evidence="9">
    <location>
        <begin position="466"/>
        <end position="487"/>
    </location>
</feature>
<reference evidence="11" key="1">
    <citation type="submission" date="2016-05" db="EMBL/GenBank/DDBJ databases">
        <title>Comparative genomics of biotechnologically important yeasts.</title>
        <authorList>
            <consortium name="DOE Joint Genome Institute"/>
            <person name="Riley R."/>
            <person name="Haridas S."/>
            <person name="Wolfe K.H."/>
            <person name="Lopes M.R."/>
            <person name="Hittinger C.T."/>
            <person name="Goker M."/>
            <person name="Salamov A."/>
            <person name="Wisecaver J."/>
            <person name="Long T.M."/>
            <person name="Aerts A.L."/>
            <person name="Barry K."/>
            <person name="Choi C."/>
            <person name="Clum A."/>
            <person name="Coughlan A.Y."/>
            <person name="Deshpande S."/>
            <person name="Douglass A.P."/>
            <person name="Hanson S.J."/>
            <person name="Klenk H.-P."/>
            <person name="Labutti K."/>
            <person name="Lapidus A."/>
            <person name="Lindquist E."/>
            <person name="Lipzen A."/>
            <person name="Meier-Kolthoff J.P."/>
            <person name="Ohm R.A."/>
            <person name="Otillar R.P."/>
            <person name="Pangilinan J."/>
            <person name="Peng Y."/>
            <person name="Rokas A."/>
            <person name="Rosa C.A."/>
            <person name="Scheuner C."/>
            <person name="Sibirny A.A."/>
            <person name="Slot J.C."/>
            <person name="Stielow J.B."/>
            <person name="Sun H."/>
            <person name="Kurtzman C.P."/>
            <person name="Blackwell M."/>
            <person name="Grigoriev I.V."/>
            <person name="Jeffries T.W."/>
        </authorList>
    </citation>
    <scope>NUCLEOTIDE SEQUENCE [LARGE SCALE GENOMIC DNA]</scope>
    <source>
        <strain evidence="11">NRRL Y-2460</strain>
    </source>
</reference>
<evidence type="ECO:0000256" key="4">
    <source>
        <dbReference type="ARBA" id="ARBA00022574"/>
    </source>
</evidence>
<proteinExistence type="inferred from homology"/>
<dbReference type="Proteomes" id="UP000094236">
    <property type="component" value="Unassembled WGS sequence"/>
</dbReference>
<dbReference type="Pfam" id="PF21032">
    <property type="entry name" value="PROPPIN"/>
    <property type="match status" value="2"/>
</dbReference>
<feature type="compositionally biased region" description="Low complexity" evidence="9">
    <location>
        <begin position="166"/>
        <end position="177"/>
    </location>
</feature>
<gene>
    <name evidence="10" type="ORF">PACTADRAFT_83875</name>
</gene>
<dbReference type="GO" id="GO:0015031">
    <property type="term" value="P:protein transport"/>
    <property type="evidence" value="ECO:0007669"/>
    <property type="project" value="UniProtKB-KW"/>
</dbReference>
<evidence type="ECO:0000256" key="9">
    <source>
        <dbReference type="SAM" id="MobiDB-lite"/>
    </source>
</evidence>
<keyword evidence="11" id="KW-1185">Reference proteome</keyword>
<evidence type="ECO:0000256" key="5">
    <source>
        <dbReference type="ARBA" id="ARBA00022737"/>
    </source>
</evidence>
<feature type="compositionally biased region" description="Low complexity" evidence="9">
    <location>
        <begin position="357"/>
        <end position="366"/>
    </location>
</feature>